<dbReference type="Proteomes" id="UP000177418">
    <property type="component" value="Unassembled WGS sequence"/>
</dbReference>
<proteinExistence type="inferred from homology"/>
<evidence type="ECO:0000256" key="1">
    <source>
        <dbReference type="ARBA" id="ARBA00010116"/>
    </source>
</evidence>
<keyword evidence="2" id="KW-0812">Transmembrane</keyword>
<organism evidence="4 5">
    <name type="scientific">Candidatus Roizmanbacteria bacterium RIFCSPLOWO2_02_FULL_36_11</name>
    <dbReference type="NCBI Taxonomy" id="1802071"/>
    <lineage>
        <taxon>Bacteria</taxon>
        <taxon>Candidatus Roizmaniibacteriota</taxon>
    </lineage>
</organism>
<dbReference type="InterPro" id="IPR013783">
    <property type="entry name" value="Ig-like_fold"/>
</dbReference>
<comment type="similarity">
    <text evidence="1">Belongs to the intimin/invasin family.</text>
</comment>
<dbReference type="AlphaFoldDB" id="A0A1F7JC18"/>
<evidence type="ECO:0000313" key="5">
    <source>
        <dbReference type="Proteomes" id="UP000177418"/>
    </source>
</evidence>
<keyword evidence="2" id="KW-1133">Transmembrane helix</keyword>
<dbReference type="Gene3D" id="2.60.40.10">
    <property type="entry name" value="Immunoglobulins"/>
    <property type="match status" value="1"/>
</dbReference>
<dbReference type="InterPro" id="IPR003344">
    <property type="entry name" value="Big_1_dom"/>
</dbReference>
<accession>A0A1F7JC18</accession>
<reference evidence="4 5" key="1">
    <citation type="journal article" date="2016" name="Nat. Commun.">
        <title>Thousands of microbial genomes shed light on interconnected biogeochemical processes in an aquifer system.</title>
        <authorList>
            <person name="Anantharaman K."/>
            <person name="Brown C.T."/>
            <person name="Hug L.A."/>
            <person name="Sharon I."/>
            <person name="Castelle C.J."/>
            <person name="Probst A.J."/>
            <person name="Thomas B.C."/>
            <person name="Singh A."/>
            <person name="Wilkins M.J."/>
            <person name="Karaoz U."/>
            <person name="Brodie E.L."/>
            <person name="Williams K.H."/>
            <person name="Hubbard S.S."/>
            <person name="Banfield J.F."/>
        </authorList>
    </citation>
    <scope>NUCLEOTIDE SEQUENCE [LARGE SCALE GENOMIC DNA]</scope>
</reference>
<evidence type="ECO:0000256" key="2">
    <source>
        <dbReference type="SAM" id="Phobius"/>
    </source>
</evidence>
<keyword evidence="2" id="KW-0472">Membrane</keyword>
<name>A0A1F7JC18_9BACT</name>
<dbReference type="InterPro" id="IPR008964">
    <property type="entry name" value="Invasin/intimin_cell_adhesion"/>
</dbReference>
<feature type="domain" description="Big-1" evidence="3">
    <location>
        <begin position="50"/>
        <end position="133"/>
    </location>
</feature>
<protein>
    <recommendedName>
        <fullName evidence="3">Big-1 domain-containing protein</fullName>
    </recommendedName>
</protein>
<dbReference type="EMBL" id="MGAV01000023">
    <property type="protein sequence ID" value="OGK53168.1"/>
    <property type="molecule type" value="Genomic_DNA"/>
</dbReference>
<evidence type="ECO:0000259" key="3">
    <source>
        <dbReference type="Pfam" id="PF02369"/>
    </source>
</evidence>
<gene>
    <name evidence="4" type="ORF">A3H78_06170</name>
</gene>
<comment type="caution">
    <text evidence="4">The sequence shown here is derived from an EMBL/GenBank/DDBJ whole genome shotgun (WGS) entry which is preliminary data.</text>
</comment>
<dbReference type="SUPFAM" id="SSF49373">
    <property type="entry name" value="Invasin/intimin cell-adhesion fragments"/>
    <property type="match status" value="1"/>
</dbReference>
<dbReference type="Pfam" id="PF02369">
    <property type="entry name" value="Big_1"/>
    <property type="match status" value="1"/>
</dbReference>
<feature type="transmembrane region" description="Helical" evidence="2">
    <location>
        <begin position="6"/>
        <end position="25"/>
    </location>
</feature>
<evidence type="ECO:0000313" key="4">
    <source>
        <dbReference type="EMBL" id="OGK53168.1"/>
    </source>
</evidence>
<sequence length="136" mass="14351">MDKKLIGLVAVFIMVFGVFMTTLLYSGRERSGPVRAGLPPSCVNSFIFTTSVEAAVGESVNQLIYVRDDNNNGLKGINVACSTTLGSLNPFSGVTNTNGNLQLTLTSNTAGLAVTNCTIPICGQVQRSVSVQFNSQ</sequence>